<evidence type="ECO:0008006" key="3">
    <source>
        <dbReference type="Google" id="ProtNLM"/>
    </source>
</evidence>
<dbReference type="AlphaFoldDB" id="A0A5K1VR60"/>
<evidence type="ECO:0000313" key="1">
    <source>
        <dbReference type="EMBL" id="GAT98223.1"/>
    </source>
</evidence>
<sequence>MSQQNIHSCWLIHLKQNSDLEEVKKQIPQFILFTTPKNCREVTQDEFSIYGKDIPIYHMYTFEDPYIISHLNIAQEYITIMYFKNGKCLVQGESFVEFNNKMKKAIKTNNFSEGLDKTQWLKTNTESYMKKLYHTVNKIKLRNEEIIDDRIIDWMDGL</sequence>
<dbReference type="VEuPathDB" id="AmoebaDB:EHI7A_089010"/>
<gene>
    <name evidence="1" type="ORF">CL6EHI_075680</name>
</gene>
<protein>
    <recommendedName>
        <fullName evidence="3">Thioredoxin</fullName>
    </recommendedName>
</protein>
<name>A0A5K1VR60_ENTHI</name>
<dbReference type="OMA" id="QEYMTIM"/>
<accession>A0A5K1VR60</accession>
<dbReference type="Proteomes" id="UP000078387">
    <property type="component" value="Unassembled WGS sequence"/>
</dbReference>
<dbReference type="VEuPathDB" id="AmoebaDB:EHI5A_106550"/>
<proteinExistence type="predicted"/>
<organism evidence="1 2">
    <name type="scientific">Entamoeba histolytica</name>
    <dbReference type="NCBI Taxonomy" id="5759"/>
    <lineage>
        <taxon>Eukaryota</taxon>
        <taxon>Amoebozoa</taxon>
        <taxon>Evosea</taxon>
        <taxon>Archamoebae</taxon>
        <taxon>Mastigamoebida</taxon>
        <taxon>Entamoebidae</taxon>
        <taxon>Entamoeba</taxon>
    </lineage>
</organism>
<dbReference type="VEuPathDB" id="AmoebaDB:KM1_134370"/>
<comment type="caution">
    <text evidence="1">The sequence shown here is derived from an EMBL/GenBank/DDBJ whole genome shotgun (WGS) entry which is preliminary data.</text>
</comment>
<dbReference type="VEuPathDB" id="AmoebaDB:EHI_075680"/>
<dbReference type="VEuPathDB" id="AmoebaDB:EHI8A_075180"/>
<evidence type="ECO:0000313" key="2">
    <source>
        <dbReference type="Proteomes" id="UP000078387"/>
    </source>
</evidence>
<dbReference type="EMBL" id="BDEQ01000001">
    <property type="protein sequence ID" value="GAT98223.1"/>
    <property type="molecule type" value="Genomic_DNA"/>
</dbReference>
<reference evidence="1 2" key="1">
    <citation type="submission" date="2016-05" db="EMBL/GenBank/DDBJ databases">
        <title>First whole genome sequencing of Entamoeba histolytica HM1:IMSS-clone-6.</title>
        <authorList>
            <person name="Mukherjee Avik.K."/>
            <person name="Izumyama S."/>
            <person name="Nakada-Tsukui K."/>
            <person name="Nozaki T."/>
        </authorList>
    </citation>
    <scope>NUCLEOTIDE SEQUENCE [LARGE SCALE GENOMIC DNA]</scope>
    <source>
        <strain evidence="1 2">HM1:IMSS clone 6</strain>
    </source>
</reference>